<dbReference type="Proteomes" id="UP000267821">
    <property type="component" value="Unassembled WGS sequence"/>
</dbReference>
<gene>
    <name evidence="1" type="ORF">L211DRAFT_854146</name>
</gene>
<dbReference type="AlphaFoldDB" id="A0A3N4LAA2"/>
<organism evidence="1 2">
    <name type="scientific">Terfezia boudieri ATCC MYA-4762</name>
    <dbReference type="NCBI Taxonomy" id="1051890"/>
    <lineage>
        <taxon>Eukaryota</taxon>
        <taxon>Fungi</taxon>
        <taxon>Dikarya</taxon>
        <taxon>Ascomycota</taxon>
        <taxon>Pezizomycotina</taxon>
        <taxon>Pezizomycetes</taxon>
        <taxon>Pezizales</taxon>
        <taxon>Pezizaceae</taxon>
        <taxon>Terfezia</taxon>
    </lineage>
</organism>
<reference evidence="1 2" key="1">
    <citation type="journal article" date="2018" name="Nat. Ecol. Evol.">
        <title>Pezizomycetes genomes reveal the molecular basis of ectomycorrhizal truffle lifestyle.</title>
        <authorList>
            <person name="Murat C."/>
            <person name="Payen T."/>
            <person name="Noel B."/>
            <person name="Kuo A."/>
            <person name="Morin E."/>
            <person name="Chen J."/>
            <person name="Kohler A."/>
            <person name="Krizsan K."/>
            <person name="Balestrini R."/>
            <person name="Da Silva C."/>
            <person name="Montanini B."/>
            <person name="Hainaut M."/>
            <person name="Levati E."/>
            <person name="Barry K.W."/>
            <person name="Belfiori B."/>
            <person name="Cichocki N."/>
            <person name="Clum A."/>
            <person name="Dockter R.B."/>
            <person name="Fauchery L."/>
            <person name="Guy J."/>
            <person name="Iotti M."/>
            <person name="Le Tacon F."/>
            <person name="Lindquist E.A."/>
            <person name="Lipzen A."/>
            <person name="Malagnac F."/>
            <person name="Mello A."/>
            <person name="Molinier V."/>
            <person name="Miyauchi S."/>
            <person name="Poulain J."/>
            <person name="Riccioni C."/>
            <person name="Rubini A."/>
            <person name="Sitrit Y."/>
            <person name="Splivallo R."/>
            <person name="Traeger S."/>
            <person name="Wang M."/>
            <person name="Zifcakova L."/>
            <person name="Wipf D."/>
            <person name="Zambonelli A."/>
            <person name="Paolocci F."/>
            <person name="Nowrousian M."/>
            <person name="Ottonello S."/>
            <person name="Baldrian P."/>
            <person name="Spatafora J.W."/>
            <person name="Henrissat B."/>
            <person name="Nagy L.G."/>
            <person name="Aury J.M."/>
            <person name="Wincker P."/>
            <person name="Grigoriev I.V."/>
            <person name="Bonfante P."/>
            <person name="Martin F.M."/>
        </authorList>
    </citation>
    <scope>NUCLEOTIDE SEQUENCE [LARGE SCALE GENOMIC DNA]</scope>
    <source>
        <strain evidence="1 2">ATCC MYA-4762</strain>
    </source>
</reference>
<dbReference type="EMBL" id="ML121632">
    <property type="protein sequence ID" value="RPB18402.1"/>
    <property type="molecule type" value="Genomic_DNA"/>
</dbReference>
<keyword evidence="2" id="KW-1185">Reference proteome</keyword>
<protein>
    <submittedName>
        <fullName evidence="1">Uncharacterized protein</fullName>
    </submittedName>
</protein>
<dbReference type="OrthoDB" id="5428469at2759"/>
<evidence type="ECO:0000313" key="2">
    <source>
        <dbReference type="Proteomes" id="UP000267821"/>
    </source>
</evidence>
<evidence type="ECO:0000313" key="1">
    <source>
        <dbReference type="EMBL" id="RPB18402.1"/>
    </source>
</evidence>
<accession>A0A3N4LAA2</accession>
<dbReference type="InParanoid" id="A0A3N4LAA2"/>
<proteinExistence type="predicted"/>
<name>A0A3N4LAA2_9PEZI</name>
<sequence length="364" mass="41508">MFHLFTKAYYTKYHSNPGDLRPTILSITFGIPRAHFNFNQEKTTLSALIGVAQFAFQIDVQFRDHTNTIASKIRHQFDALIKQFLDSAPMNNAITDFLEFWRLMVAKRNALAIPGDTTVADEAEITSMFLKNDLELVSDVWAPVLSCFPKGYITTTEGAVWGQYLYQYTATIMIHLLTAIFKSKNHDEIFTDMSLLATPIKNAAIAKADAVPKPNGWPPIEMTNSRYTAAKPKTFNKLNGSCVTEHLTVPEIDCIITDQNLVPDSEHAYPLFPEISVPPNINNADTKTLFEYLMKRVNKNMSNLAAEQLCIQTQQRDNEDAIQKMTKWVHYEYEKYNQFAELVNSQVDIERFIREAKAEFELAV</sequence>